<evidence type="ECO:0000313" key="1">
    <source>
        <dbReference type="EMBL" id="KAJ9123569.1"/>
    </source>
</evidence>
<dbReference type="EMBL" id="JASBWV010000012">
    <property type="protein sequence ID" value="KAJ9123569.1"/>
    <property type="molecule type" value="Genomic_DNA"/>
</dbReference>
<organism evidence="1 2">
    <name type="scientific">Naganishia onofrii</name>
    <dbReference type="NCBI Taxonomy" id="1851511"/>
    <lineage>
        <taxon>Eukaryota</taxon>
        <taxon>Fungi</taxon>
        <taxon>Dikarya</taxon>
        <taxon>Basidiomycota</taxon>
        <taxon>Agaricomycotina</taxon>
        <taxon>Tremellomycetes</taxon>
        <taxon>Filobasidiales</taxon>
        <taxon>Filobasidiaceae</taxon>
        <taxon>Naganishia</taxon>
    </lineage>
</organism>
<dbReference type="Proteomes" id="UP001234202">
    <property type="component" value="Unassembled WGS sequence"/>
</dbReference>
<accession>A0ACC2XJM1</accession>
<keyword evidence="2" id="KW-1185">Reference proteome</keyword>
<evidence type="ECO:0000313" key="2">
    <source>
        <dbReference type="Proteomes" id="UP001234202"/>
    </source>
</evidence>
<comment type="caution">
    <text evidence="1">The sequence shown here is derived from an EMBL/GenBank/DDBJ whole genome shotgun (WGS) entry which is preliminary data.</text>
</comment>
<reference evidence="1" key="1">
    <citation type="submission" date="2023-04" db="EMBL/GenBank/DDBJ databases">
        <title>Draft Genome sequencing of Naganishia species isolated from polar environments using Oxford Nanopore Technology.</title>
        <authorList>
            <person name="Leo P."/>
            <person name="Venkateswaran K."/>
        </authorList>
    </citation>
    <scope>NUCLEOTIDE SEQUENCE</scope>
    <source>
        <strain evidence="1">DBVPG 5303</strain>
    </source>
</reference>
<name>A0ACC2XJM1_9TREE</name>
<sequence length="717" mass="78178">MVNETKSSVSFKTEFAVDMTCQSCVSAVKTALAPIDGIEKYDIDLENKQVIITGRAAPSILCKALKDTGRQVLVRGSGTASGTHEGAAVAILETPLPDIGSTTTKELEESQQVHGIARMVQVSTSPVIMLMDLTISFPGFPRKGSASSSAALAASGTQIPSYDVYVARTGDVTSPPTSTGAVHLPLATITPDPATGYADAFVELPIGLWDIVGRAMVVEPTDEVQRRQRLAVAQSRVSQAEEQVKNVIGAKGRLGILAGVIARSAGAWGNEVSLPLDNPGCGSRHQQSEDTLPRSIDKQYETESLNMTIPVVAANEFPLPTLAANGKAALDQLLKETEKQGKVPPVFFAAANAKEILYDNQEGWVEKERQERGRINEDTGKIDVDDADAVGRYVPELALENLQILDGYDDKTDQAIYRKPKTGITLRMLLTHTAGLFYTFMEAPKNPKVARWAKENHPKGLFEASEPKEWMTPLLFEPGTSYLYSTALDWAGVLVERISGLSLEDYFQEKMFKPLGLKDTTFIPRKDIMERVMKVYARPAGGALFPVPGGPVGKPETEAEVKMYCGGAGLYGTTREYLIFLQNILACSPKNPNPPSFRLLEPESYELLFAPAVPPLDKDHDCLVKLVEFTGRSGYMNPHPTTDTVQHSLGLFLHLTDSKHGRLMGSGAWSGMAKTMFWLDPLSGIAAVCNTQLLEENGEEWGKVFNAFERQLYDHLQ</sequence>
<protein>
    <submittedName>
        <fullName evidence="1">Uncharacterized protein</fullName>
    </submittedName>
</protein>
<gene>
    <name evidence="1" type="ORF">QFC24_003784</name>
</gene>
<proteinExistence type="predicted"/>